<reference evidence="2 3" key="1">
    <citation type="submission" date="2018-02" db="EMBL/GenBank/DDBJ databases">
        <title>Whole genome sequencing of endophytic bacterium.</title>
        <authorList>
            <person name="Eedara R."/>
            <person name="Podile A.R."/>
        </authorList>
    </citation>
    <scope>NUCLEOTIDE SEQUENCE [LARGE SCALE GENOMIC DNA]</scope>
    <source>
        <strain evidence="2 3">RP1T</strain>
    </source>
</reference>
<dbReference type="Proteomes" id="UP000237682">
    <property type="component" value="Unassembled WGS sequence"/>
</dbReference>
<organism evidence="2 3">
    <name type="scientific">Labrys okinawensis</name>
    <dbReference type="NCBI Taxonomy" id="346911"/>
    <lineage>
        <taxon>Bacteria</taxon>
        <taxon>Pseudomonadati</taxon>
        <taxon>Pseudomonadota</taxon>
        <taxon>Alphaproteobacteria</taxon>
        <taxon>Hyphomicrobiales</taxon>
        <taxon>Xanthobacteraceae</taxon>
        <taxon>Labrys</taxon>
    </lineage>
</organism>
<dbReference type="EMBL" id="PUEJ01000001">
    <property type="protein sequence ID" value="PRH89632.1"/>
    <property type="molecule type" value="Genomic_DNA"/>
</dbReference>
<feature type="region of interest" description="Disordered" evidence="1">
    <location>
        <begin position="65"/>
        <end position="131"/>
    </location>
</feature>
<evidence type="ECO:0000256" key="1">
    <source>
        <dbReference type="SAM" id="MobiDB-lite"/>
    </source>
</evidence>
<feature type="compositionally biased region" description="Low complexity" evidence="1">
    <location>
        <begin position="93"/>
        <end position="113"/>
    </location>
</feature>
<dbReference type="OrthoDB" id="5984161at2"/>
<gene>
    <name evidence="2" type="ORF">C5L14_03470</name>
</gene>
<accession>A0A2S9QK23</accession>
<proteinExistence type="predicted"/>
<dbReference type="AlphaFoldDB" id="A0A2S9QK23"/>
<name>A0A2S9QK23_9HYPH</name>
<evidence type="ECO:0000313" key="2">
    <source>
        <dbReference type="EMBL" id="PRH89632.1"/>
    </source>
</evidence>
<evidence type="ECO:0000313" key="3">
    <source>
        <dbReference type="Proteomes" id="UP000237682"/>
    </source>
</evidence>
<sequence>MEFDMKRVLIVLGALSLLAGCKTDEQQRAIDMRNDNRLCQAQGFAPGSQALAECMNTAAQSRAADKARQAAAQQAQAARDQANWDAWRQKADNNGNSNSSWNNNSSWSQSNNQTIDTRPQFDRQGNPNFDTQGNYQGCHGIGCQVDNPDAPN</sequence>
<protein>
    <recommendedName>
        <fullName evidence="4">Lipoprotein</fullName>
    </recommendedName>
</protein>
<comment type="caution">
    <text evidence="2">The sequence shown here is derived from an EMBL/GenBank/DDBJ whole genome shotgun (WGS) entry which is preliminary data.</text>
</comment>
<keyword evidence="3" id="KW-1185">Reference proteome</keyword>
<feature type="compositionally biased region" description="Low complexity" evidence="1">
    <location>
        <begin position="69"/>
        <end position="86"/>
    </location>
</feature>
<evidence type="ECO:0008006" key="4">
    <source>
        <dbReference type="Google" id="ProtNLM"/>
    </source>
</evidence>
<dbReference type="PROSITE" id="PS51257">
    <property type="entry name" value="PROKAR_LIPOPROTEIN"/>
    <property type="match status" value="1"/>
</dbReference>